<keyword evidence="11" id="KW-0497">Mitogen</keyword>
<dbReference type="GO" id="GO:0005764">
    <property type="term" value="C:lysosome"/>
    <property type="evidence" value="ECO:0007669"/>
    <property type="project" value="UniProtKB-SubCell"/>
</dbReference>
<reference evidence="13" key="2">
    <citation type="submission" date="2025-08" db="UniProtKB">
        <authorList>
            <consortium name="Ensembl"/>
        </authorList>
    </citation>
    <scope>IDENTIFICATION</scope>
</reference>
<dbReference type="GO" id="GO:1901222">
    <property type="term" value="P:regulation of non-canonical NF-kappaB signal transduction"/>
    <property type="evidence" value="ECO:0007669"/>
    <property type="project" value="TreeGrafter"/>
</dbReference>
<dbReference type="GO" id="GO:0005125">
    <property type="term" value="F:cytokine activity"/>
    <property type="evidence" value="ECO:0007669"/>
    <property type="project" value="UniProtKB-UniRule"/>
</dbReference>
<keyword evidence="5" id="KW-0963">Cytoplasm</keyword>
<dbReference type="GO" id="GO:0048246">
    <property type="term" value="P:macrophage chemotaxis"/>
    <property type="evidence" value="ECO:0007669"/>
    <property type="project" value="TreeGrafter"/>
</dbReference>
<protein>
    <recommendedName>
        <fullName evidence="12">Interleukin-1</fullName>
    </recommendedName>
</protein>
<dbReference type="GO" id="GO:0051781">
    <property type="term" value="P:positive regulation of cell division"/>
    <property type="evidence" value="ECO:0007669"/>
    <property type="project" value="UniProtKB-KW"/>
</dbReference>
<comment type="subcellular location">
    <subcellularLocation>
        <location evidence="2">Cytoplasm</location>
        <location evidence="2">Cytosol</location>
    </subcellularLocation>
    <subcellularLocation>
        <location evidence="1">Lysosome</location>
    </subcellularLocation>
    <subcellularLocation>
        <location evidence="3">Secreted</location>
        <location evidence="3">Extracellular exosome</location>
    </subcellularLocation>
</comment>
<dbReference type="PRINTS" id="PR01357">
    <property type="entry name" value="INTRLEUKN1AB"/>
</dbReference>
<name>A0A8D3A910_SCOMX</name>
<evidence type="ECO:0000256" key="6">
    <source>
        <dbReference type="ARBA" id="ARBA00022514"/>
    </source>
</evidence>
<dbReference type="GO" id="GO:0005615">
    <property type="term" value="C:extracellular space"/>
    <property type="evidence" value="ECO:0007669"/>
    <property type="project" value="UniProtKB-KW"/>
</dbReference>
<evidence type="ECO:0000256" key="7">
    <source>
        <dbReference type="ARBA" id="ARBA00022525"/>
    </source>
</evidence>
<dbReference type="Pfam" id="PF00340">
    <property type="entry name" value="IL1"/>
    <property type="match status" value="1"/>
</dbReference>
<accession>A0A8D3A910</accession>
<evidence type="ECO:0000256" key="2">
    <source>
        <dbReference type="ARBA" id="ARBA00004514"/>
    </source>
</evidence>
<dbReference type="GO" id="GO:0001660">
    <property type="term" value="P:fever generation"/>
    <property type="evidence" value="ECO:0007669"/>
    <property type="project" value="UniProtKB-KW"/>
</dbReference>
<keyword evidence="10" id="KW-0458">Lysosome</keyword>
<keyword evidence="8" id="KW-0666">Pyrogen</keyword>
<evidence type="ECO:0000256" key="10">
    <source>
        <dbReference type="ARBA" id="ARBA00023228"/>
    </source>
</evidence>
<dbReference type="Proteomes" id="UP000694558">
    <property type="component" value="Chromosome 4"/>
</dbReference>
<dbReference type="GO" id="GO:0071222">
    <property type="term" value="P:cellular response to lipopolysaccharide"/>
    <property type="evidence" value="ECO:0007669"/>
    <property type="project" value="TreeGrafter"/>
</dbReference>
<evidence type="ECO:0000256" key="1">
    <source>
        <dbReference type="ARBA" id="ARBA00004371"/>
    </source>
</evidence>
<dbReference type="GO" id="GO:0006955">
    <property type="term" value="P:immune response"/>
    <property type="evidence" value="ECO:0007669"/>
    <property type="project" value="InterPro"/>
</dbReference>
<reference evidence="13" key="1">
    <citation type="submission" date="2023-05" db="EMBL/GenBank/DDBJ databases">
        <title>High-quality long-read genome of Scophthalmus maximus.</title>
        <authorList>
            <person name="Lien S."/>
            <person name="Martinez P."/>
        </authorList>
    </citation>
    <scope>NUCLEOTIDE SEQUENCE [LARGE SCALE GENOMIC DNA]</scope>
</reference>
<dbReference type="GO" id="GO:0042119">
    <property type="term" value="P:neutrophil activation"/>
    <property type="evidence" value="ECO:0007669"/>
    <property type="project" value="TreeGrafter"/>
</dbReference>
<sequence>MALNLPKTAMELSVRRRSVQTNSHGTTRTLVSVRNICLYSFGNVCVRFSPLESDEKEVDSRCFDMTEVHSEIVKLDAGLDLVVSRNPYTMKGVATLLLAANRLKGPLTREGRELRDDELCQRIVDSVIETTIIETAENSSTGRGRIIFKRLRSWECNLTDDENKDIVCTTKDLKLESVTLKGGNGNHKVTFKLGTYFSPGVGQTVVLSIINHNLYISCTMNGNKAEMKLEKCSADQLKSITADGNMDRFLFYNKQRGMNGYMFESVMCSGWFISTSYEKENHPVEMCKVDTACRVFTFSIY</sequence>
<dbReference type="AlphaFoldDB" id="A0A8D3A910"/>
<dbReference type="InterPro" id="IPR000975">
    <property type="entry name" value="IL-1_fam"/>
</dbReference>
<keyword evidence="7 12" id="KW-0964">Secreted</keyword>
<dbReference type="SMART" id="SM00125">
    <property type="entry name" value="IL1"/>
    <property type="match status" value="1"/>
</dbReference>
<evidence type="ECO:0000313" key="14">
    <source>
        <dbReference type="Proteomes" id="UP000694558"/>
    </source>
</evidence>
<evidence type="ECO:0000256" key="4">
    <source>
        <dbReference type="ARBA" id="ARBA00010448"/>
    </source>
</evidence>
<evidence type="ECO:0000256" key="3">
    <source>
        <dbReference type="ARBA" id="ARBA00004550"/>
    </source>
</evidence>
<keyword evidence="9" id="KW-0395">Inflammatory response</keyword>
<dbReference type="InterPro" id="IPR008996">
    <property type="entry name" value="IL1/FGF"/>
</dbReference>
<dbReference type="GO" id="GO:0005829">
    <property type="term" value="C:cytosol"/>
    <property type="evidence" value="ECO:0007669"/>
    <property type="project" value="UniProtKB-SubCell"/>
</dbReference>
<comment type="similarity">
    <text evidence="4 12">Belongs to the IL-1 family.</text>
</comment>
<evidence type="ECO:0000256" key="5">
    <source>
        <dbReference type="ARBA" id="ARBA00022490"/>
    </source>
</evidence>
<organism evidence="13 14">
    <name type="scientific">Scophthalmus maximus</name>
    <name type="common">Turbot</name>
    <name type="synonym">Psetta maxima</name>
    <dbReference type="NCBI Taxonomy" id="52904"/>
    <lineage>
        <taxon>Eukaryota</taxon>
        <taxon>Metazoa</taxon>
        <taxon>Chordata</taxon>
        <taxon>Craniata</taxon>
        <taxon>Vertebrata</taxon>
        <taxon>Euteleostomi</taxon>
        <taxon>Actinopterygii</taxon>
        <taxon>Neopterygii</taxon>
        <taxon>Teleostei</taxon>
        <taxon>Neoteleostei</taxon>
        <taxon>Acanthomorphata</taxon>
        <taxon>Carangaria</taxon>
        <taxon>Pleuronectiformes</taxon>
        <taxon>Pleuronectoidei</taxon>
        <taxon>Scophthalmidae</taxon>
        <taxon>Scophthalmus</taxon>
    </lineage>
</organism>
<dbReference type="Ensembl" id="ENSSMAT00000014678.2">
    <property type="protein sequence ID" value="ENSSMAP00000014487.2"/>
    <property type="gene ID" value="ENSSMAG00000008884.2"/>
</dbReference>
<evidence type="ECO:0000256" key="11">
    <source>
        <dbReference type="ARBA" id="ARBA00023246"/>
    </source>
</evidence>
<dbReference type="GeneTree" id="ENSGT00940000170783"/>
<dbReference type="PRINTS" id="PR00264">
    <property type="entry name" value="INTERLEUKIN1"/>
</dbReference>
<dbReference type="GO" id="GO:0005149">
    <property type="term" value="F:interleukin-1 receptor binding"/>
    <property type="evidence" value="ECO:0007669"/>
    <property type="project" value="UniProtKB-UniRule"/>
</dbReference>
<evidence type="ECO:0000313" key="13">
    <source>
        <dbReference type="Ensembl" id="ENSSMAP00000014487.2"/>
    </source>
</evidence>
<dbReference type="PANTHER" id="PTHR10078">
    <property type="entry name" value="INTERLEUKIN-1 FAMILY MEMBER"/>
    <property type="match status" value="1"/>
</dbReference>
<dbReference type="PANTHER" id="PTHR10078:SF30">
    <property type="entry name" value="INTERLEUKIN-1 BETA"/>
    <property type="match status" value="1"/>
</dbReference>
<evidence type="ECO:0000256" key="9">
    <source>
        <dbReference type="ARBA" id="ARBA00023198"/>
    </source>
</evidence>
<dbReference type="GO" id="GO:0010628">
    <property type="term" value="P:positive regulation of gene expression"/>
    <property type="evidence" value="ECO:0007669"/>
    <property type="project" value="TreeGrafter"/>
</dbReference>
<dbReference type="GO" id="GO:0019221">
    <property type="term" value="P:cytokine-mediated signaling pathway"/>
    <property type="evidence" value="ECO:0007669"/>
    <property type="project" value="TreeGrafter"/>
</dbReference>
<dbReference type="SUPFAM" id="SSF50353">
    <property type="entry name" value="Cytokine"/>
    <property type="match status" value="1"/>
</dbReference>
<proteinExistence type="inferred from homology"/>
<evidence type="ECO:0000256" key="8">
    <source>
        <dbReference type="ARBA" id="ARBA00022620"/>
    </source>
</evidence>
<keyword evidence="6" id="KW-0202">Cytokine</keyword>
<dbReference type="Gene3D" id="2.80.10.50">
    <property type="match status" value="1"/>
</dbReference>
<evidence type="ECO:0000256" key="12">
    <source>
        <dbReference type="RuleBase" id="RU003753"/>
    </source>
</evidence>
<gene>
    <name evidence="13" type="primary">LOC118300694</name>
</gene>